<dbReference type="EMBL" id="CAEZUC010000068">
    <property type="protein sequence ID" value="CAB4589807.1"/>
    <property type="molecule type" value="Genomic_DNA"/>
</dbReference>
<evidence type="ECO:0000256" key="1">
    <source>
        <dbReference type="SAM" id="Phobius"/>
    </source>
</evidence>
<gene>
    <name evidence="2" type="ORF">UFOPK1776_00551</name>
</gene>
<protein>
    <submittedName>
        <fullName evidence="2">Unannotated protein</fullName>
    </submittedName>
</protein>
<keyword evidence="1" id="KW-0472">Membrane</keyword>
<organism evidence="2">
    <name type="scientific">freshwater metagenome</name>
    <dbReference type="NCBI Taxonomy" id="449393"/>
    <lineage>
        <taxon>unclassified sequences</taxon>
        <taxon>metagenomes</taxon>
        <taxon>ecological metagenomes</taxon>
    </lineage>
</organism>
<sequence>MIAVSGDTTESIGAAKNGKSNLYASICHEIDTSCASRVLREGTIAMSSNEYAVLARFPAAISISNIWVIVSVIYKVFHLAKRSQAFTPPATPAEFGIILTL</sequence>
<keyword evidence="1" id="KW-1133">Transmembrane helix</keyword>
<evidence type="ECO:0000313" key="2">
    <source>
        <dbReference type="EMBL" id="CAB4589807.1"/>
    </source>
</evidence>
<proteinExistence type="predicted"/>
<name>A0A6J6FME6_9ZZZZ</name>
<keyword evidence="1" id="KW-0812">Transmembrane</keyword>
<reference evidence="2" key="1">
    <citation type="submission" date="2020-05" db="EMBL/GenBank/DDBJ databases">
        <authorList>
            <person name="Chiriac C."/>
            <person name="Salcher M."/>
            <person name="Ghai R."/>
            <person name="Kavagutti S V."/>
        </authorList>
    </citation>
    <scope>NUCLEOTIDE SEQUENCE</scope>
</reference>
<dbReference type="AlphaFoldDB" id="A0A6J6FME6"/>
<feature type="transmembrane region" description="Helical" evidence="1">
    <location>
        <begin position="57"/>
        <end position="77"/>
    </location>
</feature>
<accession>A0A6J6FME6</accession>